<dbReference type="Proteomes" id="UP000321393">
    <property type="component" value="Unassembled WGS sequence"/>
</dbReference>
<dbReference type="AlphaFoldDB" id="A0A5A7UA77"/>
<organism evidence="1 2">
    <name type="scientific">Cucumis melo var. makuwa</name>
    <name type="common">Oriental melon</name>
    <dbReference type="NCBI Taxonomy" id="1194695"/>
    <lineage>
        <taxon>Eukaryota</taxon>
        <taxon>Viridiplantae</taxon>
        <taxon>Streptophyta</taxon>
        <taxon>Embryophyta</taxon>
        <taxon>Tracheophyta</taxon>
        <taxon>Spermatophyta</taxon>
        <taxon>Magnoliopsida</taxon>
        <taxon>eudicotyledons</taxon>
        <taxon>Gunneridae</taxon>
        <taxon>Pentapetalae</taxon>
        <taxon>rosids</taxon>
        <taxon>fabids</taxon>
        <taxon>Cucurbitales</taxon>
        <taxon>Cucurbitaceae</taxon>
        <taxon>Benincaseae</taxon>
        <taxon>Cucumis</taxon>
    </lineage>
</organism>
<dbReference type="OrthoDB" id="1728441at2759"/>
<sequence length="266" mass="30258">MPKPRPNKGKDEDFLRPRRLITLTEFFPRSFLEDHPKEILEVTACHTVSIVEVGNNYVSSEEVNNSNEIKQRTSVFDRIKPSTTRSSVFQRLSMATKEEENQCPTSTSTRTSAFKRLTISTSKKDRPSTSIFDHLKMTNDQQREMKILKTKIFHEKNNDDGKIHSRVSSRMKRKLSVDISTEGSLTVKPRLIIYTNSTNEEGVASPLSKMLTSELYSSPICCRRGSFHVLQPRGSSSSSSHMCCSRKAHHLKYVAVVKYVAAEKVL</sequence>
<name>A0A5A7UA77_CUCMM</name>
<evidence type="ECO:0000313" key="2">
    <source>
        <dbReference type="Proteomes" id="UP000321393"/>
    </source>
</evidence>
<protein>
    <submittedName>
        <fullName evidence="1">Retrotransposon gag protein</fullName>
    </submittedName>
</protein>
<evidence type="ECO:0000313" key="1">
    <source>
        <dbReference type="EMBL" id="KAA0051327.1"/>
    </source>
</evidence>
<gene>
    <name evidence="1" type="ORF">E6C27_scaffold55G00440</name>
</gene>
<proteinExistence type="predicted"/>
<reference evidence="1 2" key="1">
    <citation type="submission" date="2019-08" db="EMBL/GenBank/DDBJ databases">
        <title>Draft genome sequences of two oriental melons (Cucumis melo L. var makuwa).</title>
        <authorList>
            <person name="Kwon S.-Y."/>
        </authorList>
    </citation>
    <scope>NUCLEOTIDE SEQUENCE [LARGE SCALE GENOMIC DNA]</scope>
    <source>
        <strain evidence="2">cv. SW 3</strain>
        <tissue evidence="1">Leaf</tissue>
    </source>
</reference>
<accession>A0A5A7UA77</accession>
<dbReference type="EMBL" id="SSTE01011267">
    <property type="protein sequence ID" value="KAA0051327.1"/>
    <property type="molecule type" value="Genomic_DNA"/>
</dbReference>
<comment type="caution">
    <text evidence="1">The sequence shown here is derived from an EMBL/GenBank/DDBJ whole genome shotgun (WGS) entry which is preliminary data.</text>
</comment>